<proteinExistence type="predicted"/>
<dbReference type="InterPro" id="IPR016135">
    <property type="entry name" value="UBQ-conjugating_enzyme/RWD"/>
</dbReference>
<feature type="compositionally biased region" description="Low complexity" evidence="3">
    <location>
        <begin position="786"/>
        <end position="807"/>
    </location>
</feature>
<evidence type="ECO:0000313" key="5">
    <source>
        <dbReference type="EMBL" id="CEM31752.1"/>
    </source>
</evidence>
<reference evidence="5" key="1">
    <citation type="submission" date="2014-11" db="EMBL/GenBank/DDBJ databases">
        <authorList>
            <person name="Otto D Thomas"/>
            <person name="Naeem Raeece"/>
        </authorList>
    </citation>
    <scope>NUCLEOTIDE SEQUENCE</scope>
</reference>
<dbReference type="PANTHER" id="PTHR46116:SF39">
    <property type="entry name" value="BACULOVIRAL IAP REPEAT-CONTAINING PROTEIN 6"/>
    <property type="match status" value="1"/>
</dbReference>
<protein>
    <recommendedName>
        <fullName evidence="4">UBC core domain-containing protein</fullName>
    </recommendedName>
</protein>
<feature type="domain" description="UBC core" evidence="4">
    <location>
        <begin position="856"/>
        <end position="1023"/>
    </location>
</feature>
<dbReference type="Gene3D" id="3.10.110.10">
    <property type="entry name" value="Ubiquitin Conjugating Enzyme"/>
    <property type="match status" value="2"/>
</dbReference>
<keyword evidence="2" id="KW-0833">Ubl conjugation pathway</keyword>
<evidence type="ECO:0000256" key="2">
    <source>
        <dbReference type="ARBA" id="ARBA00022786"/>
    </source>
</evidence>
<dbReference type="SUPFAM" id="SSF54495">
    <property type="entry name" value="UBC-like"/>
    <property type="match status" value="1"/>
</dbReference>
<accession>A0A0G4GNE3</accession>
<evidence type="ECO:0000256" key="1">
    <source>
        <dbReference type="ARBA" id="ARBA00022679"/>
    </source>
</evidence>
<name>A0A0G4GNE3_9ALVE</name>
<sequence length="1087" mass="119096">MDDSVIDFKLALPPTGRQMRVEVHWGEVENYPSTDAFFLSDMDEYSELVERMSSKLQEMDFTSLPVVLEVLCEAANIPGDLLQPLLEGTDLDMFGNDEGYAENLESDRMRDMEERVVRAARWAEREAQRLQDKEKENKRLQGLDSVRKKQIFTSREAFTMLSNELKQIQEDFSNTRKAFENGRGPAPQFYVDAIDYNVYEWKVSLLNFGDEERLNRQLQHLDDEFGYNCIEMILEFTPDLHPFYPPRLTVVRPRLTLLGDPSLNPSGSPVSAGGGDSGGGDGRGRSGGERGEDFNVVEALACLPILRYERWQPTTDARRLLSEITGFISRLVRIDVSCERNNKEVFTDGAFHPLERLFAQLSSISNIIPASCEELHRKYAEQQQPDPPPTKKSKTEPQGQPASVSASTSGGTGEGLEVPIAVANAPTGVAVVPAGGTITGAPPQAGTVTVAAKPPAETTYWARGTGYGHGRGGGTKETWDPHAAEAAQQAKDEEILGLLRKLSDCLANLEFGWKERKSVVDMPASMLTSGGDSPTSRGPSGSSSSSSAHAMPSLMQQGDGGGGTGDDVLMTDVAGGGMRDSPRMMSGLSVPPRDEVVKWLTRSCLSVLLVNEFQTSFTDVAKRVDFYAVLVSLIQQCFRVDEAVFSRFYNAHNFIEVVQNLRRGAKMYYDTTMNLAKQKHGGKPGQTEANPFHAPTVVSARPPTVPKGRYGPGNSLVTAEQEMKEALRARELAVEIVENIPRIIDRTSQLLAEKEREMTDAAADGAVASRTRGGNARNAAAAAAGSPSGAAATSSSSAASSSSSSGAPGVGTLVDPAETRRYRALLKEWQVGEMNDTREHNHYGQKAFTESAVPQRRTVRIAKELSGMFNSLPLEISSSVFIRYDQSKNQLWKALITGPDDTPYAGGCFLFDAYFPPEYPGVPPMMNLRTTGGGKVRFNPNLYNCGKVCLSLLGTWSGGVGEGWDSAASSMLQVLVSIQSLIFVDQPFYNEPGYERMMHTPDGNSKSKEYNAVIRDGTVRYAILEMVKSPPKEFAEVVRRHFSFQRKRIEKVLDEWVSEQASLASLVRDVKQEFAKLPPPESFGAGL</sequence>
<dbReference type="PANTHER" id="PTHR46116">
    <property type="entry name" value="(E3-INDEPENDENT) E2 UBIQUITIN-CONJUGATING ENZYME"/>
    <property type="match status" value="1"/>
</dbReference>
<dbReference type="PROSITE" id="PS50127">
    <property type="entry name" value="UBC_2"/>
    <property type="match status" value="1"/>
</dbReference>
<evidence type="ECO:0000259" key="4">
    <source>
        <dbReference type="PROSITE" id="PS50127"/>
    </source>
</evidence>
<dbReference type="InterPro" id="IPR000608">
    <property type="entry name" value="UBC"/>
</dbReference>
<dbReference type="CDD" id="cd23802">
    <property type="entry name" value="UBCc_UBE2Q"/>
    <property type="match status" value="1"/>
</dbReference>
<dbReference type="PhylomeDB" id="A0A0G4GNE3"/>
<feature type="region of interest" description="Disordered" evidence="3">
    <location>
        <begin position="524"/>
        <end position="587"/>
    </location>
</feature>
<feature type="region of interest" description="Disordered" evidence="3">
    <location>
        <begin position="786"/>
        <end position="814"/>
    </location>
</feature>
<feature type="compositionally biased region" description="Basic and acidic residues" evidence="3">
    <location>
        <begin position="282"/>
        <end position="291"/>
    </location>
</feature>
<feature type="compositionally biased region" description="Gly residues" evidence="3">
    <location>
        <begin position="272"/>
        <end position="281"/>
    </location>
</feature>
<dbReference type="CDD" id="cd23810">
    <property type="entry name" value="UBCc_BIRC6"/>
    <property type="match status" value="1"/>
</dbReference>
<dbReference type="SMART" id="SM00212">
    <property type="entry name" value="UBCc"/>
    <property type="match status" value="1"/>
</dbReference>
<feature type="region of interest" description="Disordered" evidence="3">
    <location>
        <begin position="260"/>
        <end position="291"/>
    </location>
</feature>
<feature type="region of interest" description="Disordered" evidence="3">
    <location>
        <begin position="379"/>
        <end position="415"/>
    </location>
</feature>
<dbReference type="AlphaFoldDB" id="A0A0G4GNE3"/>
<dbReference type="GO" id="GO:0016740">
    <property type="term" value="F:transferase activity"/>
    <property type="evidence" value="ECO:0007669"/>
    <property type="project" value="UniProtKB-KW"/>
</dbReference>
<feature type="region of interest" description="Disordered" evidence="3">
    <location>
        <begin position="678"/>
        <end position="711"/>
    </location>
</feature>
<dbReference type="Pfam" id="PF00179">
    <property type="entry name" value="UQ_con"/>
    <property type="match status" value="1"/>
</dbReference>
<gene>
    <name evidence="5" type="ORF">Cvel_22665</name>
</gene>
<dbReference type="VEuPathDB" id="CryptoDB:Cvel_22665"/>
<feature type="compositionally biased region" description="Low complexity" evidence="3">
    <location>
        <begin position="528"/>
        <end position="547"/>
    </location>
</feature>
<keyword evidence="1" id="KW-0808">Transferase</keyword>
<organism evidence="5">
    <name type="scientific">Chromera velia CCMP2878</name>
    <dbReference type="NCBI Taxonomy" id="1169474"/>
    <lineage>
        <taxon>Eukaryota</taxon>
        <taxon>Sar</taxon>
        <taxon>Alveolata</taxon>
        <taxon>Colpodellida</taxon>
        <taxon>Chromeraceae</taxon>
        <taxon>Chromera</taxon>
    </lineage>
</organism>
<dbReference type="EMBL" id="CDMZ01001383">
    <property type="protein sequence ID" value="CEM31752.1"/>
    <property type="molecule type" value="Genomic_DNA"/>
</dbReference>
<evidence type="ECO:0000256" key="3">
    <source>
        <dbReference type="SAM" id="MobiDB-lite"/>
    </source>
</evidence>